<dbReference type="FunFam" id="3.30.1010.10:FF:000001">
    <property type="entry name" value="Phosphatidylinositol 4-phosphate 3-kinase C2 domain-containing subunit beta"/>
    <property type="match status" value="1"/>
</dbReference>
<dbReference type="SUPFAM" id="SSF49562">
    <property type="entry name" value="C2 domain (Calcium/lipid-binding domain, CaLB)"/>
    <property type="match status" value="1"/>
</dbReference>
<feature type="domain" description="PI3K-RBD" evidence="12">
    <location>
        <begin position="384"/>
        <end position="477"/>
    </location>
</feature>
<evidence type="ECO:0000256" key="7">
    <source>
        <dbReference type="PROSITE-ProRule" id="PRU00880"/>
    </source>
</evidence>
<evidence type="ECO:0000256" key="8">
    <source>
        <dbReference type="SAM" id="Coils"/>
    </source>
</evidence>
<dbReference type="SMART" id="SM00144">
    <property type="entry name" value="PI3K_rbd"/>
    <property type="match status" value="1"/>
</dbReference>
<feature type="compositionally biased region" description="Low complexity" evidence="9">
    <location>
        <begin position="40"/>
        <end position="50"/>
    </location>
</feature>
<accession>A0ABD2BVV8</accession>
<dbReference type="InterPro" id="IPR000403">
    <property type="entry name" value="PI3/4_kinase_cat_dom"/>
</dbReference>
<protein>
    <recommendedName>
        <fullName evidence="2">phosphatidylinositol 3-kinase</fullName>
        <ecNumber evidence="2">2.7.1.137</ecNumber>
    </recommendedName>
</protein>
<dbReference type="InterPro" id="IPR002420">
    <property type="entry name" value="PI3K-type_C2_dom"/>
</dbReference>
<feature type="compositionally biased region" description="Polar residues" evidence="9">
    <location>
        <begin position="141"/>
        <end position="153"/>
    </location>
</feature>
<proteinExistence type="inferred from homology"/>
<feature type="region of interest" description="Disordered" evidence="9">
    <location>
        <begin position="1"/>
        <end position="50"/>
    </location>
</feature>
<dbReference type="PROSITE" id="PS50290">
    <property type="entry name" value="PI3_4_KINASE_3"/>
    <property type="match status" value="1"/>
</dbReference>
<dbReference type="SMART" id="SM00146">
    <property type="entry name" value="PI3Kc"/>
    <property type="match status" value="1"/>
</dbReference>
<evidence type="ECO:0000259" key="11">
    <source>
        <dbReference type="PROSITE" id="PS51545"/>
    </source>
</evidence>
<dbReference type="Pfam" id="PF00792">
    <property type="entry name" value="PI3K_C2"/>
    <property type="match status" value="1"/>
</dbReference>
<dbReference type="InterPro" id="IPR042236">
    <property type="entry name" value="PI3K_accessory_sf"/>
</dbReference>
<dbReference type="GO" id="GO:0005524">
    <property type="term" value="F:ATP binding"/>
    <property type="evidence" value="ECO:0007669"/>
    <property type="project" value="UniProtKB-KW"/>
</dbReference>
<feature type="region of interest" description="Disordered" evidence="9">
    <location>
        <begin position="93"/>
        <end position="153"/>
    </location>
</feature>
<dbReference type="InterPro" id="IPR018936">
    <property type="entry name" value="PI3/4_kinase_CS"/>
</dbReference>
<dbReference type="InterPro" id="IPR035892">
    <property type="entry name" value="C2_domain_sf"/>
</dbReference>
<keyword evidence="5" id="KW-0418">Kinase</keyword>
<dbReference type="Proteomes" id="UP001607302">
    <property type="component" value="Unassembled WGS sequence"/>
</dbReference>
<dbReference type="PROSITE" id="PS51546">
    <property type="entry name" value="PI3K_RBD"/>
    <property type="match status" value="1"/>
</dbReference>
<dbReference type="PROSITE" id="PS51545">
    <property type="entry name" value="PIK_HELICAL"/>
    <property type="match status" value="1"/>
</dbReference>
<evidence type="ECO:0000256" key="3">
    <source>
        <dbReference type="ARBA" id="ARBA00022679"/>
    </source>
</evidence>
<evidence type="ECO:0000259" key="12">
    <source>
        <dbReference type="PROSITE" id="PS51546"/>
    </source>
</evidence>
<dbReference type="PANTHER" id="PTHR10048:SF14">
    <property type="entry name" value="LD28067P"/>
    <property type="match status" value="1"/>
</dbReference>
<dbReference type="InterPro" id="IPR029071">
    <property type="entry name" value="Ubiquitin-like_domsf"/>
</dbReference>
<evidence type="ECO:0000256" key="2">
    <source>
        <dbReference type="ARBA" id="ARBA00012073"/>
    </source>
</evidence>
<keyword evidence="3" id="KW-0808">Transferase</keyword>
<feature type="domain" description="PIK helical" evidence="11">
    <location>
        <begin position="849"/>
        <end position="1025"/>
    </location>
</feature>
<dbReference type="Gene3D" id="1.25.40.70">
    <property type="entry name" value="Phosphatidylinositol 3-kinase, accessory domain (PIK)"/>
    <property type="match status" value="1"/>
</dbReference>
<organism evidence="14 15">
    <name type="scientific">Vespula squamosa</name>
    <name type="common">Southern yellow jacket</name>
    <name type="synonym">Wasp</name>
    <dbReference type="NCBI Taxonomy" id="30214"/>
    <lineage>
        <taxon>Eukaryota</taxon>
        <taxon>Metazoa</taxon>
        <taxon>Ecdysozoa</taxon>
        <taxon>Arthropoda</taxon>
        <taxon>Hexapoda</taxon>
        <taxon>Insecta</taxon>
        <taxon>Pterygota</taxon>
        <taxon>Neoptera</taxon>
        <taxon>Endopterygota</taxon>
        <taxon>Hymenoptera</taxon>
        <taxon>Apocrita</taxon>
        <taxon>Aculeata</taxon>
        <taxon>Vespoidea</taxon>
        <taxon>Vespidae</taxon>
        <taxon>Vespinae</taxon>
        <taxon>Vespula</taxon>
    </lineage>
</organism>
<dbReference type="SUPFAM" id="SSF48371">
    <property type="entry name" value="ARM repeat"/>
    <property type="match status" value="1"/>
</dbReference>
<dbReference type="PROSITE" id="PS00916">
    <property type="entry name" value="PI3_4_KINASE_2"/>
    <property type="match status" value="1"/>
</dbReference>
<evidence type="ECO:0000313" key="15">
    <source>
        <dbReference type="Proteomes" id="UP001607302"/>
    </source>
</evidence>
<comment type="catalytic activity">
    <reaction evidence="1">
        <text>a 1,2-diacyl-sn-glycero-3-phospho-(1D-myo-inositol) + ATP = a 1,2-diacyl-sn-glycero-3-phospho-(1D-myo-inositol-3-phosphate) + ADP + H(+)</text>
        <dbReference type="Rhea" id="RHEA:12709"/>
        <dbReference type="ChEBI" id="CHEBI:15378"/>
        <dbReference type="ChEBI" id="CHEBI:30616"/>
        <dbReference type="ChEBI" id="CHEBI:57880"/>
        <dbReference type="ChEBI" id="CHEBI:58088"/>
        <dbReference type="ChEBI" id="CHEBI:456216"/>
        <dbReference type="EC" id="2.7.1.137"/>
    </reaction>
</comment>
<keyword evidence="6" id="KW-0067">ATP-binding</keyword>
<evidence type="ECO:0000259" key="10">
    <source>
        <dbReference type="PROSITE" id="PS50290"/>
    </source>
</evidence>
<dbReference type="InterPro" id="IPR016024">
    <property type="entry name" value="ARM-type_fold"/>
</dbReference>
<dbReference type="SMART" id="SM00145">
    <property type="entry name" value="PI3Ka"/>
    <property type="match status" value="1"/>
</dbReference>
<reference evidence="14 15" key="1">
    <citation type="journal article" date="2024" name="Ann. Entomol. Soc. Am.">
        <title>Genomic analyses of the southern and eastern yellowjacket wasps (Hymenoptera: Vespidae) reveal evolutionary signatures of social life.</title>
        <authorList>
            <person name="Catto M.A."/>
            <person name="Caine P.B."/>
            <person name="Orr S.E."/>
            <person name="Hunt B.G."/>
            <person name="Goodisman M.A.D."/>
        </authorList>
    </citation>
    <scope>NUCLEOTIDE SEQUENCE [LARGE SCALE GENOMIC DNA]</scope>
    <source>
        <strain evidence="14">233</strain>
        <tissue evidence="14">Head and thorax</tissue>
    </source>
</reference>
<sequence length="1348" mass="151161">MVINRLQFRSRPRPGSFNKNQSKNAALLAPPPPIPCRRNSTTATSSQETSTDLINFTSPIKQDSLSEYCTPPPPPPKAQIEPKWETHPALLKKQARISRSNSSAGSYQSRDFRYHSLSPGPRSSTAPCTPGTPGISPILSRASSSNSNVPDITPQATSGIIPPLPLNYRPGITAPATCNMLVPTFGADEQLSVLKVIEKKPNSNLIDLSTCEEIEDKTNVRVSVLEAFDPLLVKTDDNSEYTKDIKDDIQSQISGSVYDPFDPFDYMYSTNESVNSDPVYVAVEKSGKSPAISPAAPPPLPPRNSSAWNTIERRRTSLDRRQKKQSRLYENVTVIKTRPSSNDGDLSAFHQMVKSVRGEFPFNNPSTNIGHVISPTMENLYPEGTSIKLVVHPQLSDNDKDSIPSISFTCNVNCSVEHVILNVACSLEDEDTVNVEKYCLRVWGLAEYLAPNTTLAQYEYIHQCIKLEKDIELAIMTRAQIKKSIARTLQDDNQDQCLKLEDILPNEPLQPISYDTLLILLETVEKEMERVENTAIQLATTNHGSGLLPQLKPQGVIQAVKAVSALMGNIETFEITEAVDNFVNACCQFLPQVHTTNIECKKPEIVHEDGDYSVVTLRTKFPDVITSHCHKIRDAIQDLVETYCHAFRVDFQLNSRGENSTNRLVSSEVIDTVLIRVGSLHRLPGNWKHDDYIIAAQIFHGTRPVGNPVLSEPTTVSLSFYPRILFNSWLEFRGTSVCQVPREARLVLVLYGRTLQPTEHESNSVSEGAMRKEELGWAAIQFFNYDGIMSQGSFFLSLWPAIADRRLGPAPAPGTHPHSDTHPIIGLELPDYGGKVLFPTELRDHDVESLDFNSLDQNTQELLLDITQQDTFSRPPIDEREILWEKRHYLHDRPEALPKVLLAAHSWDWACLPDLHASLRVWSPLPPVQALQLLLPCFPDMKVREMAVGWIRELSNDELVDYLPQLLQALKHETYEASPLAKFLLERALISPRVAHHIYWLLTQALPGQSPQNSAEIVPEDEKGISSARYHRRLQLMLRALLAVIGDALRNSFLTQQLLVKNLNEIAENIKATKESLRMDALKVGLQNIHCQLMEDNGTCLPLSPSKQVYGINVQICSYFPSFTLPLKINFISCDNVLSPAIFKVGDDLQQDMLTLQMVRIMDKLWLKEGLDLKMVTFACVPTGHKRGMIEMVTNAETLRKIQVEFGLTGSFKDRPIAEWLAKHNPSELEYERAVENFTASCAGYSVATYILGICDRHNDNIMLKTSGHLFHIDFGKFLGDAQMFGNFKRDRTPFVLTSDMAYVINGGDKPSAKFHHFVDLCCQAFNVVRKHGNLILHLFGLVSTIEY</sequence>
<dbReference type="EC" id="2.7.1.137" evidence="2"/>
<dbReference type="FunFam" id="1.25.40.70:FF:000014">
    <property type="entry name" value="Phosphatidylinositol-4-phosphate 3-kinase C2 domain-containing subunit beta"/>
    <property type="match status" value="1"/>
</dbReference>
<comment type="similarity">
    <text evidence="7">Belongs to the PI3/PI4-kinase family.</text>
</comment>
<keyword evidence="4" id="KW-0547">Nucleotide-binding</keyword>
<dbReference type="Gene3D" id="2.60.40.150">
    <property type="entry name" value="C2 domain"/>
    <property type="match status" value="1"/>
</dbReference>
<dbReference type="SUPFAM" id="SSF54236">
    <property type="entry name" value="Ubiquitin-like"/>
    <property type="match status" value="1"/>
</dbReference>
<evidence type="ECO:0000313" key="14">
    <source>
        <dbReference type="EMBL" id="KAL2736914.1"/>
    </source>
</evidence>
<dbReference type="InterPro" id="IPR000341">
    <property type="entry name" value="PI3K_Ras-bd_dom"/>
</dbReference>
<dbReference type="InterPro" id="IPR015433">
    <property type="entry name" value="PI3/4_kinase"/>
</dbReference>
<feature type="domain" description="PI3K/PI4K catalytic" evidence="10">
    <location>
        <begin position="1113"/>
        <end position="1348"/>
    </location>
</feature>
<feature type="coiled-coil region" evidence="8">
    <location>
        <begin position="514"/>
        <end position="541"/>
    </location>
</feature>
<dbReference type="Gene3D" id="3.10.20.770">
    <property type="match status" value="1"/>
</dbReference>
<keyword evidence="15" id="KW-1185">Reference proteome</keyword>
<dbReference type="CDD" id="cd04012">
    <property type="entry name" value="C2A_PI3K_class_II"/>
    <property type="match status" value="1"/>
</dbReference>
<dbReference type="PROSITE" id="PS51547">
    <property type="entry name" value="C2_PI3K"/>
    <property type="match status" value="1"/>
</dbReference>
<dbReference type="Gene3D" id="1.10.1070.11">
    <property type="entry name" value="Phosphatidylinositol 3-/4-kinase, catalytic domain"/>
    <property type="match status" value="1"/>
</dbReference>
<dbReference type="InterPro" id="IPR036940">
    <property type="entry name" value="PI3/4_kinase_cat_sf"/>
</dbReference>
<evidence type="ECO:0000256" key="1">
    <source>
        <dbReference type="ARBA" id="ARBA00001498"/>
    </source>
</evidence>
<feature type="compositionally biased region" description="Polar residues" evidence="9">
    <location>
        <begin position="97"/>
        <end position="109"/>
    </location>
</feature>
<evidence type="ECO:0000256" key="5">
    <source>
        <dbReference type="ARBA" id="ARBA00022777"/>
    </source>
</evidence>
<evidence type="ECO:0000256" key="6">
    <source>
        <dbReference type="ARBA" id="ARBA00022840"/>
    </source>
</evidence>
<evidence type="ECO:0000256" key="4">
    <source>
        <dbReference type="ARBA" id="ARBA00022741"/>
    </source>
</evidence>
<keyword evidence="8" id="KW-0175">Coiled coil</keyword>
<evidence type="ECO:0000256" key="9">
    <source>
        <dbReference type="SAM" id="MobiDB-lite"/>
    </source>
</evidence>
<gene>
    <name evidence="14" type="ORF">V1478_002293</name>
</gene>
<dbReference type="SUPFAM" id="SSF56112">
    <property type="entry name" value="Protein kinase-like (PK-like)"/>
    <property type="match status" value="1"/>
</dbReference>
<dbReference type="PANTHER" id="PTHR10048">
    <property type="entry name" value="PHOSPHATIDYLINOSITOL KINASE"/>
    <property type="match status" value="1"/>
</dbReference>
<dbReference type="InterPro" id="IPR001263">
    <property type="entry name" value="PI3K_accessory_dom"/>
</dbReference>
<comment type="caution">
    <text evidence="14">The sequence shown here is derived from an EMBL/GenBank/DDBJ whole genome shotgun (WGS) entry which is preliminary data.</text>
</comment>
<name>A0ABD2BVV8_VESSQ</name>
<dbReference type="SMART" id="SM00142">
    <property type="entry name" value="PI3K_C2"/>
    <property type="match status" value="1"/>
</dbReference>
<dbReference type="InterPro" id="IPR011009">
    <property type="entry name" value="Kinase-like_dom_sf"/>
</dbReference>
<dbReference type="EMBL" id="JAUDFV010000043">
    <property type="protein sequence ID" value="KAL2736914.1"/>
    <property type="molecule type" value="Genomic_DNA"/>
</dbReference>
<dbReference type="Pfam" id="PF00613">
    <property type="entry name" value="PI3Ka"/>
    <property type="match status" value="1"/>
</dbReference>
<dbReference type="Pfam" id="PF00794">
    <property type="entry name" value="PI3K_rbd"/>
    <property type="match status" value="1"/>
</dbReference>
<dbReference type="Pfam" id="PF00454">
    <property type="entry name" value="PI3_PI4_kinase"/>
    <property type="match status" value="1"/>
</dbReference>
<feature type="region of interest" description="Disordered" evidence="9">
    <location>
        <begin position="288"/>
        <end position="307"/>
    </location>
</feature>
<feature type="domain" description="C2 PI3K-type" evidence="13">
    <location>
        <begin position="669"/>
        <end position="830"/>
    </location>
</feature>
<dbReference type="Gene3D" id="3.30.1010.10">
    <property type="entry name" value="Phosphatidylinositol 3-kinase Catalytic Subunit, Chain A, domain 4"/>
    <property type="match status" value="1"/>
</dbReference>
<evidence type="ECO:0000259" key="13">
    <source>
        <dbReference type="PROSITE" id="PS51547"/>
    </source>
</evidence>
<dbReference type="GO" id="GO:0016303">
    <property type="term" value="F:1-phosphatidylinositol-3-kinase activity"/>
    <property type="evidence" value="ECO:0007669"/>
    <property type="project" value="UniProtKB-EC"/>
</dbReference>